<name>A0AAV4R303_CAEEX</name>
<comment type="caution">
    <text evidence="1">The sequence shown here is derived from an EMBL/GenBank/DDBJ whole genome shotgun (WGS) entry which is preliminary data.</text>
</comment>
<organism evidence="1 2">
    <name type="scientific">Caerostris extrusa</name>
    <name type="common">Bark spider</name>
    <name type="synonym">Caerostris bankana</name>
    <dbReference type="NCBI Taxonomy" id="172846"/>
    <lineage>
        <taxon>Eukaryota</taxon>
        <taxon>Metazoa</taxon>
        <taxon>Ecdysozoa</taxon>
        <taxon>Arthropoda</taxon>
        <taxon>Chelicerata</taxon>
        <taxon>Arachnida</taxon>
        <taxon>Araneae</taxon>
        <taxon>Araneomorphae</taxon>
        <taxon>Entelegynae</taxon>
        <taxon>Araneoidea</taxon>
        <taxon>Araneidae</taxon>
        <taxon>Caerostris</taxon>
    </lineage>
</organism>
<proteinExistence type="predicted"/>
<sequence>MEFLLATQRNKQHCTTPFRSIALYIQNCCSPKSEEEESVRGKITEISDSSPDDGVSRESWKNICRSSLVCIPIF</sequence>
<accession>A0AAV4R303</accession>
<dbReference type="Proteomes" id="UP001054945">
    <property type="component" value="Unassembled WGS sequence"/>
</dbReference>
<reference evidence="1 2" key="1">
    <citation type="submission" date="2021-06" db="EMBL/GenBank/DDBJ databases">
        <title>Caerostris extrusa draft genome.</title>
        <authorList>
            <person name="Kono N."/>
            <person name="Arakawa K."/>
        </authorList>
    </citation>
    <scope>NUCLEOTIDE SEQUENCE [LARGE SCALE GENOMIC DNA]</scope>
</reference>
<gene>
    <name evidence="1" type="ORF">CEXT_543671</name>
</gene>
<keyword evidence="2" id="KW-1185">Reference proteome</keyword>
<evidence type="ECO:0000313" key="2">
    <source>
        <dbReference type="Proteomes" id="UP001054945"/>
    </source>
</evidence>
<evidence type="ECO:0000313" key="1">
    <source>
        <dbReference type="EMBL" id="GIY14675.1"/>
    </source>
</evidence>
<dbReference type="EMBL" id="BPLR01007129">
    <property type="protein sequence ID" value="GIY14675.1"/>
    <property type="molecule type" value="Genomic_DNA"/>
</dbReference>
<protein>
    <submittedName>
        <fullName evidence="1">Uncharacterized protein</fullName>
    </submittedName>
</protein>
<dbReference type="AlphaFoldDB" id="A0AAV4R303"/>